<organism evidence="1 2">
    <name type="scientific">Thalassomonas viridans</name>
    <dbReference type="NCBI Taxonomy" id="137584"/>
    <lineage>
        <taxon>Bacteria</taxon>
        <taxon>Pseudomonadati</taxon>
        <taxon>Pseudomonadota</taxon>
        <taxon>Gammaproteobacteria</taxon>
        <taxon>Alteromonadales</taxon>
        <taxon>Colwelliaceae</taxon>
        <taxon>Thalassomonas</taxon>
    </lineage>
</organism>
<reference evidence="1 2" key="1">
    <citation type="journal article" date="2015" name="Genome Announc.">
        <title>Draft Genome Sequences of Marine Isolates of Thalassomonas viridans and Thalassomonas actiniarum.</title>
        <authorList>
            <person name="Olonade I."/>
            <person name="van Zyl L.J."/>
            <person name="Trindade M."/>
        </authorList>
    </citation>
    <scope>NUCLEOTIDE SEQUENCE [LARGE SCALE GENOMIC DNA]</scope>
    <source>
        <strain evidence="1 2">XOM25</strain>
    </source>
</reference>
<gene>
    <name evidence="1" type="ORF">SG34_025165</name>
</gene>
<protein>
    <submittedName>
        <fullName evidence="1">Uncharacterized protein</fullName>
    </submittedName>
</protein>
<dbReference type="EMBL" id="CP059733">
    <property type="protein sequence ID" value="WDE04585.1"/>
    <property type="molecule type" value="Genomic_DNA"/>
</dbReference>
<dbReference type="RefSeq" id="WP_161797948.1">
    <property type="nucleotide sequence ID" value="NZ_CP059733.1"/>
</dbReference>
<dbReference type="Proteomes" id="UP000032352">
    <property type="component" value="Chromosome"/>
</dbReference>
<sequence length="51" mass="5443">MNIVTAGKRIVALAFELITKTALFNGLTAQETQSLQITAKPDLSQCCSPCC</sequence>
<dbReference type="AlphaFoldDB" id="A0AAE9Z0W3"/>
<proteinExistence type="predicted"/>
<keyword evidence="2" id="KW-1185">Reference proteome</keyword>
<evidence type="ECO:0000313" key="2">
    <source>
        <dbReference type="Proteomes" id="UP000032352"/>
    </source>
</evidence>
<reference evidence="1 2" key="2">
    <citation type="journal article" date="2022" name="Mar. Drugs">
        <title>Bioassay-Guided Fractionation Leads to the Detection of Cholic Acid Generated by the Rare Thalassomonas sp.</title>
        <authorList>
            <person name="Pheiffer F."/>
            <person name="Schneider Y.K."/>
            <person name="Hansen E.H."/>
            <person name="Andersen J.H."/>
            <person name="Isaksson J."/>
            <person name="Busche T."/>
            <person name="R C."/>
            <person name="Kalinowski J."/>
            <person name="Zyl L.V."/>
            <person name="Trindade M."/>
        </authorList>
    </citation>
    <scope>NUCLEOTIDE SEQUENCE [LARGE SCALE GENOMIC DNA]</scope>
    <source>
        <strain evidence="1 2">XOM25</strain>
    </source>
</reference>
<name>A0AAE9Z0W3_9GAMM</name>
<evidence type="ECO:0000313" key="1">
    <source>
        <dbReference type="EMBL" id="WDE04585.1"/>
    </source>
</evidence>
<dbReference type="KEGG" id="tvd:SG34_025165"/>
<accession>A0AAE9Z0W3</accession>